<evidence type="ECO:0000256" key="2">
    <source>
        <dbReference type="ARBA" id="ARBA00023125"/>
    </source>
</evidence>
<dbReference type="Proteomes" id="UP000565089">
    <property type="component" value="Unassembled WGS sequence"/>
</dbReference>
<gene>
    <name evidence="6" type="ORF">BJ965_004623</name>
</gene>
<keyword evidence="1" id="KW-0805">Transcription regulation</keyword>
<dbReference type="InterPro" id="IPR036390">
    <property type="entry name" value="WH_DNA-bd_sf"/>
</dbReference>
<dbReference type="FunFam" id="1.10.10.10:FF:000372">
    <property type="entry name" value="ArsR family transcriptional regulator"/>
    <property type="match status" value="1"/>
</dbReference>
<keyword evidence="3" id="KW-0804">Transcription</keyword>
<dbReference type="SUPFAM" id="SSF46785">
    <property type="entry name" value="Winged helix' DNA-binding domain"/>
    <property type="match status" value="1"/>
</dbReference>
<dbReference type="InterPro" id="IPR011991">
    <property type="entry name" value="ArsR-like_HTH"/>
</dbReference>
<dbReference type="AlphaFoldDB" id="A0A7W7DPV0"/>
<accession>A0A7W7DPV0</accession>
<evidence type="ECO:0000259" key="5">
    <source>
        <dbReference type="PROSITE" id="PS50987"/>
    </source>
</evidence>
<feature type="region of interest" description="Disordered" evidence="4">
    <location>
        <begin position="80"/>
        <end position="102"/>
    </location>
</feature>
<dbReference type="PROSITE" id="PS50987">
    <property type="entry name" value="HTH_ARSR_2"/>
    <property type="match status" value="1"/>
</dbReference>
<evidence type="ECO:0000256" key="3">
    <source>
        <dbReference type="ARBA" id="ARBA00023163"/>
    </source>
</evidence>
<dbReference type="InterPro" id="IPR001845">
    <property type="entry name" value="HTH_ArsR_DNA-bd_dom"/>
</dbReference>
<comment type="caution">
    <text evidence="6">The sequence shown here is derived from an EMBL/GenBank/DDBJ whole genome shotgun (WGS) entry which is preliminary data.</text>
</comment>
<organism evidence="6 7">
    <name type="scientific">Streptomyces luteogriseus</name>
    <dbReference type="NCBI Taxonomy" id="68233"/>
    <lineage>
        <taxon>Bacteria</taxon>
        <taxon>Bacillati</taxon>
        <taxon>Actinomycetota</taxon>
        <taxon>Actinomycetes</taxon>
        <taxon>Kitasatosporales</taxon>
        <taxon>Streptomycetaceae</taxon>
        <taxon>Streptomyces</taxon>
    </lineage>
</organism>
<protein>
    <submittedName>
        <fullName evidence="6">DNA-binding transcriptional ArsR family regulator</fullName>
    </submittedName>
</protein>
<sequence>MTLASRGPVKLARPRILGRDLHFRLARTGLDAAPLGRLVRTPPTQLVIRPLPQRDGISVTHPGPAFVGLEWQRTCRPAPGAASAGTPVVWRGTAPGGSPRPRLSRSPLAHWFDVCQHRCMSNTSVLPLIEAEGPEAVAPCCPPLTERPFTAEEAETAARMFKALGDPVRLRLFSAVASHAAGEACVCDISDVGVSQPTVSHHLKKLKEAGLLTSERRGTWVYYRVEPSVLAAMGKLLTLGPAAV</sequence>
<evidence type="ECO:0000256" key="4">
    <source>
        <dbReference type="SAM" id="MobiDB-lite"/>
    </source>
</evidence>
<keyword evidence="2 6" id="KW-0238">DNA-binding</keyword>
<dbReference type="PANTHER" id="PTHR33154">
    <property type="entry name" value="TRANSCRIPTIONAL REGULATOR, ARSR FAMILY"/>
    <property type="match status" value="1"/>
</dbReference>
<evidence type="ECO:0000256" key="1">
    <source>
        <dbReference type="ARBA" id="ARBA00023015"/>
    </source>
</evidence>
<dbReference type="GO" id="GO:0003677">
    <property type="term" value="F:DNA binding"/>
    <property type="evidence" value="ECO:0007669"/>
    <property type="project" value="UniProtKB-KW"/>
</dbReference>
<evidence type="ECO:0000313" key="6">
    <source>
        <dbReference type="EMBL" id="MBB4714741.1"/>
    </source>
</evidence>
<keyword evidence="7" id="KW-1185">Reference proteome</keyword>
<reference evidence="6 7" key="1">
    <citation type="submission" date="2020-08" db="EMBL/GenBank/DDBJ databases">
        <title>Sequencing the genomes of 1000 actinobacteria strains.</title>
        <authorList>
            <person name="Klenk H.-P."/>
        </authorList>
    </citation>
    <scope>NUCLEOTIDE SEQUENCE [LARGE SCALE GENOMIC DNA]</scope>
    <source>
        <strain evidence="6 7">DSM 40483</strain>
    </source>
</reference>
<dbReference type="Pfam" id="PF01022">
    <property type="entry name" value="HTH_5"/>
    <property type="match status" value="1"/>
</dbReference>
<dbReference type="InterPro" id="IPR051081">
    <property type="entry name" value="HTH_MetalResp_TranReg"/>
</dbReference>
<dbReference type="InterPro" id="IPR036388">
    <property type="entry name" value="WH-like_DNA-bd_sf"/>
</dbReference>
<dbReference type="GO" id="GO:0003700">
    <property type="term" value="F:DNA-binding transcription factor activity"/>
    <property type="evidence" value="ECO:0007669"/>
    <property type="project" value="InterPro"/>
</dbReference>
<proteinExistence type="predicted"/>
<dbReference type="SMART" id="SM00418">
    <property type="entry name" value="HTH_ARSR"/>
    <property type="match status" value="1"/>
</dbReference>
<name>A0A7W7DPV0_9ACTN</name>
<dbReference type="PRINTS" id="PR00778">
    <property type="entry name" value="HTHARSR"/>
</dbReference>
<dbReference type="CDD" id="cd00090">
    <property type="entry name" value="HTH_ARSR"/>
    <property type="match status" value="1"/>
</dbReference>
<evidence type="ECO:0000313" key="7">
    <source>
        <dbReference type="Proteomes" id="UP000565089"/>
    </source>
</evidence>
<dbReference type="EMBL" id="JACHMS010000001">
    <property type="protein sequence ID" value="MBB4714741.1"/>
    <property type="molecule type" value="Genomic_DNA"/>
</dbReference>
<dbReference type="PANTHER" id="PTHR33154:SF18">
    <property type="entry name" value="ARSENICAL RESISTANCE OPERON REPRESSOR"/>
    <property type="match status" value="1"/>
</dbReference>
<dbReference type="NCBIfam" id="NF033788">
    <property type="entry name" value="HTH_metalloreg"/>
    <property type="match status" value="1"/>
</dbReference>
<dbReference type="Gene3D" id="1.10.10.10">
    <property type="entry name" value="Winged helix-like DNA-binding domain superfamily/Winged helix DNA-binding domain"/>
    <property type="match status" value="1"/>
</dbReference>
<feature type="domain" description="HTH arsR-type" evidence="5">
    <location>
        <begin position="149"/>
        <end position="244"/>
    </location>
</feature>